<feature type="domain" description="T-box" evidence="7">
    <location>
        <begin position="43"/>
        <end position="141"/>
    </location>
</feature>
<accession>A0A0R3UPF7</accession>
<dbReference type="InterPro" id="IPR008967">
    <property type="entry name" value="p53-like_TF_DNA-bd_sf"/>
</dbReference>
<evidence type="ECO:0000256" key="1">
    <source>
        <dbReference type="ARBA" id="ARBA00023015"/>
    </source>
</evidence>
<dbReference type="SUPFAM" id="SSF49417">
    <property type="entry name" value="p53-like transcription factors"/>
    <property type="match status" value="1"/>
</dbReference>
<keyword evidence="6" id="KW-0472">Membrane</keyword>
<evidence type="ECO:0000256" key="6">
    <source>
        <dbReference type="SAM" id="Phobius"/>
    </source>
</evidence>
<dbReference type="GO" id="GO:0003700">
    <property type="term" value="F:DNA-binding transcription factor activity"/>
    <property type="evidence" value="ECO:0007669"/>
    <property type="project" value="InterPro"/>
</dbReference>
<protein>
    <submittedName>
        <fullName evidence="10">T-box domain-containing protein</fullName>
    </submittedName>
</protein>
<comment type="caution">
    <text evidence="5">Lacks conserved residue(s) required for the propagation of feature annotation.</text>
</comment>
<keyword evidence="3" id="KW-0804">Transcription</keyword>
<keyword evidence="9" id="KW-1185">Reference proteome</keyword>
<evidence type="ECO:0000259" key="7">
    <source>
        <dbReference type="PROSITE" id="PS50252"/>
    </source>
</evidence>
<dbReference type="GO" id="GO:0005634">
    <property type="term" value="C:nucleus"/>
    <property type="evidence" value="ECO:0007669"/>
    <property type="project" value="UniProtKB-SubCell"/>
</dbReference>
<dbReference type="AlphaFoldDB" id="A0A0R3UPF7"/>
<dbReference type="InterPro" id="IPR046360">
    <property type="entry name" value="T-box_DNA-bd"/>
</dbReference>
<evidence type="ECO:0000313" key="8">
    <source>
        <dbReference type="EMBL" id="VDD83730.1"/>
    </source>
</evidence>
<evidence type="ECO:0000313" key="10">
    <source>
        <dbReference type="WBParaSite" id="MCOS_0000973201-mRNA-1"/>
    </source>
</evidence>
<evidence type="ECO:0000256" key="3">
    <source>
        <dbReference type="ARBA" id="ARBA00023163"/>
    </source>
</evidence>
<dbReference type="GO" id="GO:0045893">
    <property type="term" value="P:positive regulation of DNA-templated transcription"/>
    <property type="evidence" value="ECO:0007669"/>
    <property type="project" value="InterPro"/>
</dbReference>
<dbReference type="Proteomes" id="UP000267029">
    <property type="component" value="Unassembled WGS sequence"/>
</dbReference>
<comment type="subcellular location">
    <subcellularLocation>
        <location evidence="5">Nucleus</location>
    </subcellularLocation>
</comment>
<keyword evidence="1" id="KW-0805">Transcription regulation</keyword>
<gene>
    <name evidence="8" type="ORF">MCOS_LOCUS9733</name>
</gene>
<dbReference type="GO" id="GO:0003677">
    <property type="term" value="F:DNA binding"/>
    <property type="evidence" value="ECO:0007669"/>
    <property type="project" value="UniProtKB-UniRule"/>
</dbReference>
<evidence type="ECO:0000256" key="5">
    <source>
        <dbReference type="PROSITE-ProRule" id="PRU00201"/>
    </source>
</evidence>
<feature type="transmembrane region" description="Helical" evidence="6">
    <location>
        <begin position="181"/>
        <end position="199"/>
    </location>
</feature>
<dbReference type="PROSITE" id="PS50252">
    <property type="entry name" value="TBOX_3"/>
    <property type="match status" value="1"/>
</dbReference>
<dbReference type="Gene3D" id="2.60.40.820">
    <property type="entry name" value="Transcription factor, T-box"/>
    <property type="match status" value="1"/>
</dbReference>
<organism evidence="10">
    <name type="scientific">Mesocestoides corti</name>
    <name type="common">Flatworm</name>
    <dbReference type="NCBI Taxonomy" id="53468"/>
    <lineage>
        <taxon>Eukaryota</taxon>
        <taxon>Metazoa</taxon>
        <taxon>Spiralia</taxon>
        <taxon>Lophotrochozoa</taxon>
        <taxon>Platyhelminthes</taxon>
        <taxon>Cestoda</taxon>
        <taxon>Eucestoda</taxon>
        <taxon>Cyclophyllidea</taxon>
        <taxon>Mesocestoididae</taxon>
        <taxon>Mesocestoides</taxon>
    </lineage>
</organism>
<evidence type="ECO:0000313" key="9">
    <source>
        <dbReference type="Proteomes" id="UP000267029"/>
    </source>
</evidence>
<keyword evidence="4 5" id="KW-0539">Nucleus</keyword>
<evidence type="ECO:0000256" key="2">
    <source>
        <dbReference type="ARBA" id="ARBA00023125"/>
    </source>
</evidence>
<dbReference type="WBParaSite" id="MCOS_0000973201-mRNA-1">
    <property type="protein sequence ID" value="MCOS_0000973201-mRNA-1"/>
    <property type="gene ID" value="MCOS_0000973201"/>
</dbReference>
<keyword evidence="6" id="KW-1133">Transmembrane helix</keyword>
<sequence length="226" mass="25574">MPALNATWKTQNKIVGLTKVHADLEAEETVEVLDGSFCSCPHLTNRDGSRCHGDSICICISSADVCTQQMQIPSPKPYFTACESKRGEEPLNKLRVGPFYIGCVGSFFIPETKFVVVTEYESNDVKREKIKLNPCAKRFREDHSSDWPRSPLARRHCSDGHILPCLWWNLNMTVYSKLDGVWLLDISLIYLVLIAWSLFCAHACTTSTMSIWCQSNHFLSITELSH</sequence>
<reference evidence="8 9" key="2">
    <citation type="submission" date="2018-10" db="EMBL/GenBank/DDBJ databases">
        <authorList>
            <consortium name="Pathogen Informatics"/>
        </authorList>
    </citation>
    <scope>NUCLEOTIDE SEQUENCE [LARGE SCALE GENOMIC DNA]</scope>
</reference>
<reference evidence="10" key="1">
    <citation type="submission" date="2017-02" db="UniProtKB">
        <authorList>
            <consortium name="WormBaseParasite"/>
        </authorList>
    </citation>
    <scope>IDENTIFICATION</scope>
</reference>
<dbReference type="Pfam" id="PF00907">
    <property type="entry name" value="T-box"/>
    <property type="match status" value="1"/>
</dbReference>
<evidence type="ECO:0000256" key="4">
    <source>
        <dbReference type="ARBA" id="ARBA00023242"/>
    </source>
</evidence>
<name>A0A0R3UPF7_MESCO</name>
<dbReference type="InterPro" id="IPR036960">
    <property type="entry name" value="T-box_sf"/>
</dbReference>
<keyword evidence="6" id="KW-0812">Transmembrane</keyword>
<keyword evidence="2 5" id="KW-0238">DNA-binding</keyword>
<dbReference type="EMBL" id="UXSR01005819">
    <property type="protein sequence ID" value="VDD83730.1"/>
    <property type="molecule type" value="Genomic_DNA"/>
</dbReference>
<proteinExistence type="predicted"/>